<keyword evidence="1" id="KW-0812">Transmembrane</keyword>
<name>A0ABP1HFE2_9EUKA</name>
<sequence length="173" mass="19433">MILLGVIGSTQICFGGARIDFNQDKFKISFQRVNNCTLTPLNVKFDVLLNNSILQTCSVQIADSTQFSCKTDLKQIQQNLSFILLFTSPNQYSQTIQIYYIQHSNKLATYISISTVLLFACLFAFLIVNQFCKIKSKSGIKSKIGSAEPKEFQTPMQSANNSFFVDEGRTVIL</sequence>
<keyword evidence="1" id="KW-1133">Transmembrane helix</keyword>
<keyword evidence="3" id="KW-1185">Reference proteome</keyword>
<accession>A0ABP1HFE2</accession>
<dbReference type="EMBL" id="CAXDID020000028">
    <property type="protein sequence ID" value="CAL5991809.1"/>
    <property type="molecule type" value="Genomic_DNA"/>
</dbReference>
<protein>
    <submittedName>
        <fullName evidence="2">Hypothetical_protein</fullName>
    </submittedName>
</protein>
<feature type="transmembrane region" description="Helical" evidence="1">
    <location>
        <begin position="107"/>
        <end position="128"/>
    </location>
</feature>
<gene>
    <name evidence="2" type="ORF">HINF_LOCUS12271</name>
</gene>
<keyword evidence="1" id="KW-0472">Membrane</keyword>
<evidence type="ECO:0000313" key="2">
    <source>
        <dbReference type="EMBL" id="CAL5991809.1"/>
    </source>
</evidence>
<comment type="caution">
    <text evidence="2">The sequence shown here is derived from an EMBL/GenBank/DDBJ whole genome shotgun (WGS) entry which is preliminary data.</text>
</comment>
<evidence type="ECO:0000256" key="1">
    <source>
        <dbReference type="SAM" id="Phobius"/>
    </source>
</evidence>
<reference evidence="2 3" key="1">
    <citation type="submission" date="2024-07" db="EMBL/GenBank/DDBJ databases">
        <authorList>
            <person name="Akdeniz Z."/>
        </authorList>
    </citation>
    <scope>NUCLEOTIDE SEQUENCE [LARGE SCALE GENOMIC DNA]</scope>
</reference>
<proteinExistence type="predicted"/>
<dbReference type="Proteomes" id="UP001642409">
    <property type="component" value="Unassembled WGS sequence"/>
</dbReference>
<organism evidence="2 3">
    <name type="scientific">Hexamita inflata</name>
    <dbReference type="NCBI Taxonomy" id="28002"/>
    <lineage>
        <taxon>Eukaryota</taxon>
        <taxon>Metamonada</taxon>
        <taxon>Diplomonadida</taxon>
        <taxon>Hexamitidae</taxon>
        <taxon>Hexamitinae</taxon>
        <taxon>Hexamita</taxon>
    </lineage>
</organism>
<evidence type="ECO:0000313" key="3">
    <source>
        <dbReference type="Proteomes" id="UP001642409"/>
    </source>
</evidence>